<name>A0A9J6C8L6_POLVA</name>
<dbReference type="EMBL" id="JADBJN010000002">
    <property type="protein sequence ID" value="KAG5677990.1"/>
    <property type="molecule type" value="Genomic_DNA"/>
</dbReference>
<protein>
    <submittedName>
        <fullName evidence="1">Uncharacterized protein</fullName>
    </submittedName>
</protein>
<dbReference type="OrthoDB" id="7764489at2759"/>
<dbReference type="PANTHER" id="PTHR47331:SF1">
    <property type="entry name" value="GAG-LIKE PROTEIN"/>
    <property type="match status" value="1"/>
</dbReference>
<dbReference type="InterPro" id="IPR008042">
    <property type="entry name" value="Retrotrans_Pao"/>
</dbReference>
<comment type="caution">
    <text evidence="1">The sequence shown here is derived from an EMBL/GenBank/DDBJ whole genome shotgun (WGS) entry which is preliminary data.</text>
</comment>
<dbReference type="Proteomes" id="UP001107558">
    <property type="component" value="Chromosome 2"/>
</dbReference>
<reference evidence="1" key="1">
    <citation type="submission" date="2021-03" db="EMBL/GenBank/DDBJ databases">
        <title>Chromosome level genome of the anhydrobiotic midge Polypedilum vanderplanki.</title>
        <authorList>
            <person name="Yoshida Y."/>
            <person name="Kikawada T."/>
            <person name="Gusev O."/>
        </authorList>
    </citation>
    <scope>NUCLEOTIDE SEQUENCE</scope>
    <source>
        <strain evidence="1">NIAS01</strain>
        <tissue evidence="1">Whole body or cell culture</tissue>
    </source>
</reference>
<proteinExistence type="predicted"/>
<dbReference type="Pfam" id="PF05380">
    <property type="entry name" value="Peptidase_A17"/>
    <property type="match status" value="1"/>
</dbReference>
<dbReference type="PANTHER" id="PTHR47331">
    <property type="entry name" value="PHD-TYPE DOMAIN-CONTAINING PROTEIN"/>
    <property type="match status" value="1"/>
</dbReference>
<organism evidence="1 2">
    <name type="scientific">Polypedilum vanderplanki</name>
    <name type="common">Sleeping chironomid midge</name>
    <dbReference type="NCBI Taxonomy" id="319348"/>
    <lineage>
        <taxon>Eukaryota</taxon>
        <taxon>Metazoa</taxon>
        <taxon>Ecdysozoa</taxon>
        <taxon>Arthropoda</taxon>
        <taxon>Hexapoda</taxon>
        <taxon>Insecta</taxon>
        <taxon>Pterygota</taxon>
        <taxon>Neoptera</taxon>
        <taxon>Endopterygota</taxon>
        <taxon>Diptera</taxon>
        <taxon>Nematocera</taxon>
        <taxon>Chironomoidea</taxon>
        <taxon>Chironomidae</taxon>
        <taxon>Chironominae</taxon>
        <taxon>Polypedilum</taxon>
        <taxon>Polypedilum</taxon>
    </lineage>
</organism>
<dbReference type="AlphaFoldDB" id="A0A9J6C8L6"/>
<keyword evidence="2" id="KW-1185">Reference proteome</keyword>
<accession>A0A9J6C8L6</accession>
<evidence type="ECO:0000313" key="1">
    <source>
        <dbReference type="EMBL" id="KAG5677990.1"/>
    </source>
</evidence>
<evidence type="ECO:0000313" key="2">
    <source>
        <dbReference type="Proteomes" id="UP001107558"/>
    </source>
</evidence>
<sequence length="111" mass="12678">MGLLAHCIIRGRILLQHAWRKEIDWDQEVADEDAELWSEWLNDLRKASTIQIPRRRVTVVNSLTDADSLELHTFVDAGQEAFAAVIYIVAVHQGRRESSFVIAKARSLLLN</sequence>
<gene>
    <name evidence="1" type="ORF">PVAND_007702</name>
</gene>